<dbReference type="SMART" id="SM00860">
    <property type="entry name" value="SMI1_KNR4"/>
    <property type="match status" value="1"/>
</dbReference>
<gene>
    <name evidence="2" type="ORF">HHI36_018269</name>
</gene>
<dbReference type="PANTHER" id="PTHR31854">
    <property type="entry name" value="TUBULIN POLYGLUTAMYLASE COMPLEX SUBUNIT 2"/>
    <property type="match status" value="1"/>
</dbReference>
<organism evidence="2 3">
    <name type="scientific">Cryptolaemus montrouzieri</name>
    <dbReference type="NCBI Taxonomy" id="559131"/>
    <lineage>
        <taxon>Eukaryota</taxon>
        <taxon>Metazoa</taxon>
        <taxon>Ecdysozoa</taxon>
        <taxon>Arthropoda</taxon>
        <taxon>Hexapoda</taxon>
        <taxon>Insecta</taxon>
        <taxon>Pterygota</taxon>
        <taxon>Neoptera</taxon>
        <taxon>Endopterygota</taxon>
        <taxon>Coleoptera</taxon>
        <taxon>Polyphaga</taxon>
        <taxon>Cucujiformia</taxon>
        <taxon>Coccinelloidea</taxon>
        <taxon>Coccinellidae</taxon>
        <taxon>Scymninae</taxon>
        <taxon>Scymnini</taxon>
        <taxon>Cryptolaemus</taxon>
    </lineage>
</organism>
<evidence type="ECO:0000313" key="3">
    <source>
        <dbReference type="Proteomes" id="UP001516400"/>
    </source>
</evidence>
<evidence type="ECO:0000313" key="2">
    <source>
        <dbReference type="EMBL" id="KAL3284101.1"/>
    </source>
</evidence>
<accession>A0ABD2NZI5</accession>
<dbReference type="EMBL" id="JABFTP020000165">
    <property type="protein sequence ID" value="KAL3284101.1"/>
    <property type="molecule type" value="Genomic_DNA"/>
</dbReference>
<dbReference type="SUPFAM" id="SSF160631">
    <property type="entry name" value="SMI1/KNR4-like"/>
    <property type="match status" value="1"/>
</dbReference>
<dbReference type="AlphaFoldDB" id="A0ABD2NZI5"/>
<dbReference type="PANTHER" id="PTHR31854:SF2">
    <property type="entry name" value="TUBULIN POLYGLUTAMYLASE COMPLEX SUBUNIT 2"/>
    <property type="match status" value="1"/>
</dbReference>
<evidence type="ECO:0000259" key="1">
    <source>
        <dbReference type="SMART" id="SM00860"/>
    </source>
</evidence>
<feature type="domain" description="Knr4/Smi1-like" evidence="1">
    <location>
        <begin position="41"/>
        <end position="181"/>
    </location>
</feature>
<dbReference type="InterPro" id="IPR018958">
    <property type="entry name" value="Knr4/Smi1-like_dom"/>
</dbReference>
<sequence length="310" mass="35925">MGFCVDKVSEDSFYENLLIGLPKILDKLPNIHDRKLKRNSPATKFEVRNWEKLNGLSLPQDLQDFYLSCNGLLYTYTFYYEPTNRDDLKYHKMFAKMEVNPINTLTQVEGYEIKNFARIFHDGYVYKMELSAKSKVFELSNNDNFKVVLVYTECETTPTIWIWDDKTFYFIANNITTYLKMAIAHIGVPYWQFIFTPMGLPGRTREMLNVIAPGILYEDRALVIEEDDNKYVNKLDPNLFNKVAKNYEIKKPLVKKNSVSTIDNKSSGGTIARKSSGVTVGRKASSVASTNSERIKRRAFSKRRPFTPKF</sequence>
<name>A0ABD2NZI5_9CUCU</name>
<dbReference type="InterPro" id="IPR039231">
    <property type="entry name" value="TPGS2"/>
</dbReference>
<comment type="caution">
    <text evidence="2">The sequence shown here is derived from an EMBL/GenBank/DDBJ whole genome shotgun (WGS) entry which is preliminary data.</text>
</comment>
<dbReference type="Gene3D" id="3.40.1580.10">
    <property type="entry name" value="SMI1/KNR4-like"/>
    <property type="match status" value="1"/>
</dbReference>
<protein>
    <recommendedName>
        <fullName evidence="1">Knr4/Smi1-like domain-containing protein</fullName>
    </recommendedName>
</protein>
<dbReference type="Pfam" id="PF09346">
    <property type="entry name" value="SMI1_KNR4"/>
    <property type="match status" value="1"/>
</dbReference>
<reference evidence="2 3" key="1">
    <citation type="journal article" date="2021" name="BMC Biol.">
        <title>Horizontally acquired antibacterial genes associated with adaptive radiation of ladybird beetles.</title>
        <authorList>
            <person name="Li H.S."/>
            <person name="Tang X.F."/>
            <person name="Huang Y.H."/>
            <person name="Xu Z.Y."/>
            <person name="Chen M.L."/>
            <person name="Du X.Y."/>
            <person name="Qiu B.Y."/>
            <person name="Chen P.T."/>
            <person name="Zhang W."/>
            <person name="Slipinski A."/>
            <person name="Escalona H.E."/>
            <person name="Waterhouse R.M."/>
            <person name="Zwick A."/>
            <person name="Pang H."/>
        </authorList>
    </citation>
    <scope>NUCLEOTIDE SEQUENCE [LARGE SCALE GENOMIC DNA]</scope>
    <source>
        <strain evidence="2">SYSU2018</strain>
    </source>
</reference>
<keyword evidence="3" id="KW-1185">Reference proteome</keyword>
<proteinExistence type="predicted"/>
<dbReference type="InterPro" id="IPR037883">
    <property type="entry name" value="Knr4/Smi1-like_sf"/>
</dbReference>
<dbReference type="Proteomes" id="UP001516400">
    <property type="component" value="Unassembled WGS sequence"/>
</dbReference>